<dbReference type="Pfam" id="PF20239">
    <property type="entry name" value="DUF6596"/>
    <property type="match status" value="1"/>
</dbReference>
<dbReference type="PANTHER" id="PTHR47756">
    <property type="entry name" value="BLL6612 PROTEIN-RELATED"/>
    <property type="match status" value="1"/>
</dbReference>
<dbReference type="SUPFAM" id="SSF88659">
    <property type="entry name" value="Sigma3 and sigma4 domains of RNA polymerase sigma factors"/>
    <property type="match status" value="1"/>
</dbReference>
<sequence length="457" mass="49227">MTDPLADVWRDEWGRLLALLVAQTRRLDLAEDALADAFERAARVWPESGMPDNPPAWLMTAAKRRVLDRLRAEAVAARKQPLLAVEEEKRQVQELGDAGFDTASPASLLPPTQSAGSGTRPEDSDDLLRLVLLAAHPALSEEAGAALTLRLVLGVSTADIARLFLVPEPTMAARLTRARKKVVAAGVPLAIPDDEVLPQRLETVARVAYLAFTAGYAPGSGEDVLRAELSGEAIRLVQLVRATGHAAAESPALQALLALMLLQHARRDARVAADGSLVLLPEQDRKAWHRKEIDAGMALLSDLTAGFRYVPPLRSSTTQSALGSGVAMESALAAEYVLQALIAAEHARAARPQDTDWLAIADYYRQLEQLTGSPVVRLNRAVAVAEAGDLDAALQLLDGLDEALPNSHRLPAVRAELLARAGRHTEAGAAFDVAIERCANEREREQLRSRREALPTS</sequence>
<dbReference type="InterPro" id="IPR013324">
    <property type="entry name" value="RNA_pol_sigma_r3/r4-like"/>
</dbReference>
<protein>
    <submittedName>
        <fullName evidence="9">RNA polymerase sigma factor</fullName>
    </submittedName>
</protein>
<dbReference type="Gene3D" id="1.25.40.10">
    <property type="entry name" value="Tetratricopeptide repeat domain"/>
    <property type="match status" value="1"/>
</dbReference>
<feature type="region of interest" description="Disordered" evidence="5">
    <location>
        <begin position="100"/>
        <end position="122"/>
    </location>
</feature>
<dbReference type="InterPro" id="IPR011990">
    <property type="entry name" value="TPR-like_helical_dom_sf"/>
</dbReference>
<comment type="similarity">
    <text evidence="1">Belongs to the sigma-70 factor family. ECF subfamily.</text>
</comment>
<dbReference type="InterPro" id="IPR013249">
    <property type="entry name" value="RNA_pol_sigma70_r4_t2"/>
</dbReference>
<feature type="domain" description="DUF6596" evidence="8">
    <location>
        <begin position="200"/>
        <end position="301"/>
    </location>
</feature>
<accession>A0ABW2AEH6</accession>
<evidence type="ECO:0000313" key="10">
    <source>
        <dbReference type="Proteomes" id="UP001596298"/>
    </source>
</evidence>
<comment type="caution">
    <text evidence="9">The sequence shown here is derived from an EMBL/GenBank/DDBJ whole genome shotgun (WGS) entry which is preliminary data.</text>
</comment>
<evidence type="ECO:0000256" key="1">
    <source>
        <dbReference type="ARBA" id="ARBA00010641"/>
    </source>
</evidence>
<organism evidence="9 10">
    <name type="scientific">Flexivirga alba</name>
    <dbReference type="NCBI Taxonomy" id="702742"/>
    <lineage>
        <taxon>Bacteria</taxon>
        <taxon>Bacillati</taxon>
        <taxon>Actinomycetota</taxon>
        <taxon>Actinomycetes</taxon>
        <taxon>Micrococcales</taxon>
        <taxon>Dermacoccaceae</taxon>
        <taxon>Flexivirga</taxon>
    </lineage>
</organism>
<dbReference type="SUPFAM" id="SSF48452">
    <property type="entry name" value="TPR-like"/>
    <property type="match status" value="1"/>
</dbReference>
<evidence type="ECO:0000256" key="3">
    <source>
        <dbReference type="ARBA" id="ARBA00023082"/>
    </source>
</evidence>
<dbReference type="Gene3D" id="1.10.1740.10">
    <property type="match status" value="1"/>
</dbReference>
<evidence type="ECO:0000259" key="6">
    <source>
        <dbReference type="Pfam" id="PF04542"/>
    </source>
</evidence>
<keyword evidence="4" id="KW-0804">Transcription</keyword>
<dbReference type="InterPro" id="IPR013325">
    <property type="entry name" value="RNA_pol_sigma_r2"/>
</dbReference>
<dbReference type="Gene3D" id="1.10.10.10">
    <property type="entry name" value="Winged helix-like DNA-binding domain superfamily/Winged helix DNA-binding domain"/>
    <property type="match status" value="1"/>
</dbReference>
<name>A0ABW2AEH6_9MICO</name>
<keyword evidence="2" id="KW-0805">Transcription regulation</keyword>
<dbReference type="PANTHER" id="PTHR47756:SF2">
    <property type="entry name" value="BLL6612 PROTEIN"/>
    <property type="match status" value="1"/>
</dbReference>
<dbReference type="InterPro" id="IPR007627">
    <property type="entry name" value="RNA_pol_sigma70_r2"/>
</dbReference>
<proteinExistence type="inferred from homology"/>
<feature type="domain" description="RNA polymerase sigma-70 region 2" evidence="6">
    <location>
        <begin position="16"/>
        <end position="73"/>
    </location>
</feature>
<dbReference type="EMBL" id="JBHSWH010000001">
    <property type="protein sequence ID" value="MFC6705167.1"/>
    <property type="molecule type" value="Genomic_DNA"/>
</dbReference>
<feature type="domain" description="RNA polymerase sigma factor 70 region 4 type 2" evidence="7">
    <location>
        <begin position="131"/>
        <end position="181"/>
    </location>
</feature>
<dbReference type="InterPro" id="IPR036388">
    <property type="entry name" value="WH-like_DNA-bd_sf"/>
</dbReference>
<keyword evidence="3" id="KW-0731">Sigma factor</keyword>
<keyword evidence="10" id="KW-1185">Reference proteome</keyword>
<evidence type="ECO:0000259" key="8">
    <source>
        <dbReference type="Pfam" id="PF20239"/>
    </source>
</evidence>
<dbReference type="Proteomes" id="UP001596298">
    <property type="component" value="Unassembled WGS sequence"/>
</dbReference>
<evidence type="ECO:0000256" key="5">
    <source>
        <dbReference type="SAM" id="MobiDB-lite"/>
    </source>
</evidence>
<evidence type="ECO:0000313" key="9">
    <source>
        <dbReference type="EMBL" id="MFC6705167.1"/>
    </source>
</evidence>
<evidence type="ECO:0000259" key="7">
    <source>
        <dbReference type="Pfam" id="PF08281"/>
    </source>
</evidence>
<reference evidence="10" key="1">
    <citation type="journal article" date="2019" name="Int. J. Syst. Evol. Microbiol.">
        <title>The Global Catalogue of Microorganisms (GCM) 10K type strain sequencing project: providing services to taxonomists for standard genome sequencing and annotation.</title>
        <authorList>
            <consortium name="The Broad Institute Genomics Platform"/>
            <consortium name="The Broad Institute Genome Sequencing Center for Infectious Disease"/>
            <person name="Wu L."/>
            <person name="Ma J."/>
        </authorList>
    </citation>
    <scope>NUCLEOTIDE SEQUENCE [LARGE SCALE GENOMIC DNA]</scope>
    <source>
        <strain evidence="10">CCUG 58127</strain>
    </source>
</reference>
<evidence type="ECO:0000256" key="2">
    <source>
        <dbReference type="ARBA" id="ARBA00023015"/>
    </source>
</evidence>
<gene>
    <name evidence="9" type="ORF">ACFQDH_07775</name>
</gene>
<dbReference type="SUPFAM" id="SSF88946">
    <property type="entry name" value="Sigma2 domain of RNA polymerase sigma factors"/>
    <property type="match status" value="1"/>
</dbReference>
<dbReference type="Pfam" id="PF04542">
    <property type="entry name" value="Sigma70_r2"/>
    <property type="match status" value="1"/>
</dbReference>
<evidence type="ECO:0000256" key="4">
    <source>
        <dbReference type="ARBA" id="ARBA00023163"/>
    </source>
</evidence>
<dbReference type="RefSeq" id="WP_382400063.1">
    <property type="nucleotide sequence ID" value="NZ_JBHSWH010000001.1"/>
</dbReference>
<dbReference type="Pfam" id="PF08281">
    <property type="entry name" value="Sigma70_r4_2"/>
    <property type="match status" value="1"/>
</dbReference>
<dbReference type="InterPro" id="IPR046531">
    <property type="entry name" value="DUF6596"/>
</dbReference>